<sequence length="65" mass="6769">MKKSNTNQLLSEGHFIAVCGGINPTTTVGMADLAKPKFSVTPIKAPIYITLAIGEDGGKLPDPLS</sequence>
<evidence type="ECO:0000313" key="1">
    <source>
        <dbReference type="EMBL" id="NDV92205.1"/>
    </source>
</evidence>
<dbReference type="RefSeq" id="WP_163086621.1">
    <property type="nucleotide sequence ID" value="NZ_JAAAWN010000019.1"/>
</dbReference>
<reference evidence="1 2" key="1">
    <citation type="submission" date="2020-01" db="EMBL/GenBank/DDBJ databases">
        <authorList>
            <person name="Chen J."/>
            <person name="Zhu S."/>
            <person name="Yang J."/>
        </authorList>
    </citation>
    <scope>NUCLEOTIDE SEQUENCE [LARGE SCALE GENOMIC DNA]</scope>
    <source>
        <strain evidence="1 2">345S023</strain>
    </source>
</reference>
<keyword evidence="2" id="KW-1185">Reference proteome</keyword>
<gene>
    <name evidence="1" type="ORF">GTH32_13570</name>
</gene>
<dbReference type="AlphaFoldDB" id="A0A7X5RM60"/>
<comment type="caution">
    <text evidence="1">The sequence shown here is derived from an EMBL/GenBank/DDBJ whole genome shotgun (WGS) entry which is preliminary data.</text>
</comment>
<proteinExistence type="predicted"/>
<dbReference type="EMBL" id="JAAAWN010000019">
    <property type="protein sequence ID" value="NDV92205.1"/>
    <property type="molecule type" value="Genomic_DNA"/>
</dbReference>
<protein>
    <submittedName>
        <fullName evidence="1">Uncharacterized protein</fullName>
    </submittedName>
</protein>
<dbReference type="Proteomes" id="UP000470213">
    <property type="component" value="Unassembled WGS sequence"/>
</dbReference>
<evidence type="ECO:0000313" key="2">
    <source>
        <dbReference type="Proteomes" id="UP000470213"/>
    </source>
</evidence>
<accession>A0A7X5RM60</accession>
<organism evidence="1 2">
    <name type="scientific">Alteromonas profundi</name>
    <dbReference type="NCBI Taxonomy" id="2696062"/>
    <lineage>
        <taxon>Bacteria</taxon>
        <taxon>Pseudomonadati</taxon>
        <taxon>Pseudomonadota</taxon>
        <taxon>Gammaproteobacteria</taxon>
        <taxon>Alteromonadales</taxon>
        <taxon>Alteromonadaceae</taxon>
        <taxon>Alteromonas/Salinimonas group</taxon>
        <taxon>Alteromonas</taxon>
    </lineage>
</organism>
<name>A0A7X5RM60_9ALTE</name>